<feature type="transmembrane region" description="Helical" evidence="1">
    <location>
        <begin position="12"/>
        <end position="35"/>
    </location>
</feature>
<dbReference type="Pfam" id="PF11127">
    <property type="entry name" value="YgaP-like_TM"/>
    <property type="match status" value="1"/>
</dbReference>
<name>A0A3B0XXC2_9ZZZZ</name>
<dbReference type="EMBL" id="UOFH01000406">
    <property type="protein sequence ID" value="VAW67802.1"/>
    <property type="molecule type" value="Genomic_DNA"/>
</dbReference>
<dbReference type="AlphaFoldDB" id="A0A3B0XXC2"/>
<dbReference type="InterPro" id="IPR021309">
    <property type="entry name" value="YgaP-like_TM"/>
</dbReference>
<organism evidence="3">
    <name type="scientific">hydrothermal vent metagenome</name>
    <dbReference type="NCBI Taxonomy" id="652676"/>
    <lineage>
        <taxon>unclassified sequences</taxon>
        <taxon>metagenomes</taxon>
        <taxon>ecological metagenomes</taxon>
    </lineage>
</organism>
<gene>
    <name evidence="3" type="ORF">MNBD_GAMMA08-2711</name>
</gene>
<feature type="transmembrane region" description="Helical" evidence="1">
    <location>
        <begin position="100"/>
        <end position="124"/>
    </location>
</feature>
<sequence length="130" mass="15347">MSERANRFLFGFTLIAFLLLEWDYGIYAIIIILIFEGVTNLRIPIIVNRLRYAMDGIERLIDENENTRCLFCFEAERMMRFMAAFVISLGTVFFKESLWFLPWFVSLNLILAGTTGFCPLVMFFRKLNFK</sequence>
<feature type="domain" description="Inner membrane protein YgaP-like transmembrane" evidence="2">
    <location>
        <begin position="75"/>
        <end position="126"/>
    </location>
</feature>
<protein>
    <recommendedName>
        <fullName evidence="2">Inner membrane protein YgaP-like transmembrane domain-containing protein</fullName>
    </recommendedName>
</protein>
<accession>A0A3B0XXC2</accession>
<keyword evidence="1" id="KW-0472">Membrane</keyword>
<proteinExistence type="predicted"/>
<evidence type="ECO:0000259" key="2">
    <source>
        <dbReference type="Pfam" id="PF11127"/>
    </source>
</evidence>
<dbReference type="Gene3D" id="6.10.140.1340">
    <property type="match status" value="1"/>
</dbReference>
<keyword evidence="1" id="KW-1133">Transmembrane helix</keyword>
<evidence type="ECO:0000313" key="3">
    <source>
        <dbReference type="EMBL" id="VAW67802.1"/>
    </source>
</evidence>
<reference evidence="3" key="1">
    <citation type="submission" date="2018-06" db="EMBL/GenBank/DDBJ databases">
        <authorList>
            <person name="Zhirakovskaya E."/>
        </authorList>
    </citation>
    <scope>NUCLEOTIDE SEQUENCE</scope>
</reference>
<keyword evidence="1" id="KW-0812">Transmembrane</keyword>
<evidence type="ECO:0000256" key="1">
    <source>
        <dbReference type="SAM" id="Phobius"/>
    </source>
</evidence>